<dbReference type="RefSeq" id="WP_420854411.1">
    <property type="nucleotide sequence ID" value="NZ_CP012673.1"/>
</dbReference>
<feature type="region of interest" description="Disordered" evidence="1">
    <location>
        <begin position="85"/>
        <end position="175"/>
    </location>
</feature>
<feature type="compositionally biased region" description="Basic residues" evidence="1">
    <location>
        <begin position="15"/>
        <end position="27"/>
    </location>
</feature>
<gene>
    <name evidence="2" type="ORF">SOCE26_036980</name>
</gene>
<dbReference type="EMBL" id="CP012673">
    <property type="protein sequence ID" value="AUX42268.1"/>
    <property type="molecule type" value="Genomic_DNA"/>
</dbReference>
<feature type="compositionally biased region" description="Basic residues" evidence="1">
    <location>
        <begin position="110"/>
        <end position="119"/>
    </location>
</feature>
<dbReference type="AlphaFoldDB" id="A0A2L0ESG6"/>
<feature type="region of interest" description="Disordered" evidence="1">
    <location>
        <begin position="269"/>
        <end position="304"/>
    </location>
</feature>
<feature type="region of interest" description="Disordered" evidence="1">
    <location>
        <begin position="1"/>
        <end position="32"/>
    </location>
</feature>
<evidence type="ECO:0000313" key="2">
    <source>
        <dbReference type="EMBL" id="AUX42268.1"/>
    </source>
</evidence>
<evidence type="ECO:0008006" key="4">
    <source>
        <dbReference type="Google" id="ProtNLM"/>
    </source>
</evidence>
<dbReference type="Proteomes" id="UP000238348">
    <property type="component" value="Chromosome"/>
</dbReference>
<feature type="compositionally biased region" description="Basic and acidic residues" evidence="1">
    <location>
        <begin position="148"/>
        <end position="157"/>
    </location>
</feature>
<sequence>MGGVGPQARWAWPGSRRRATRSSRRASARTSHPTRAAAIASIGDYIENFYNLKRRHSRLAYMSPLEFELKTYVTALAASWTCPRKRGRTTAEVEPVQQGAGHETVPPWPRRSRPLHPRHDRNDGQNEPGERVAHQKKGERLRVRRHQPRDNEPRRPDGDEEEARCGRGAGRAWQERRAEAGRAVLQRGAEYRNGCVQEEQTPCRGRGGMRCASSGRQEEGASMRGSGGRTLGRLRRARPSSVITFGDHPLPGALLDNVRQCRNWPGWRTMRRHPGAAPAADGAGRPGRGSGRAGRQARRAGDGGRGRVVIHGAIGASAGIGPAEPIAWTRRIRSISSTVMRSSTVMSVGPWMRPPTCSIIAHSTAAIVFSHADGWTPSSASPRCTARESV</sequence>
<organism evidence="2 3">
    <name type="scientific">Sorangium cellulosum</name>
    <name type="common">Polyangium cellulosum</name>
    <dbReference type="NCBI Taxonomy" id="56"/>
    <lineage>
        <taxon>Bacteria</taxon>
        <taxon>Pseudomonadati</taxon>
        <taxon>Myxococcota</taxon>
        <taxon>Polyangia</taxon>
        <taxon>Polyangiales</taxon>
        <taxon>Polyangiaceae</taxon>
        <taxon>Sorangium</taxon>
    </lineage>
</organism>
<feature type="compositionally biased region" description="Basic and acidic residues" evidence="1">
    <location>
        <begin position="120"/>
        <end position="141"/>
    </location>
</feature>
<dbReference type="GO" id="GO:0015074">
    <property type="term" value="P:DNA integration"/>
    <property type="evidence" value="ECO:0007669"/>
    <property type="project" value="InterPro"/>
</dbReference>
<accession>A0A2L0ESG6</accession>
<proteinExistence type="predicted"/>
<name>A0A2L0ESG6_SORCE</name>
<protein>
    <recommendedName>
        <fullName evidence="4">Integrase catalytic domain-containing protein</fullName>
    </recommendedName>
</protein>
<evidence type="ECO:0000313" key="3">
    <source>
        <dbReference type="Proteomes" id="UP000238348"/>
    </source>
</evidence>
<reference evidence="2 3" key="1">
    <citation type="submission" date="2015-09" db="EMBL/GenBank/DDBJ databases">
        <title>Sorangium comparison.</title>
        <authorList>
            <person name="Zaburannyi N."/>
            <person name="Bunk B."/>
            <person name="Overmann J."/>
            <person name="Mueller R."/>
        </authorList>
    </citation>
    <scope>NUCLEOTIDE SEQUENCE [LARGE SCALE GENOMIC DNA]</scope>
    <source>
        <strain evidence="2 3">So ce26</strain>
    </source>
</reference>
<feature type="region of interest" description="Disordered" evidence="1">
    <location>
        <begin position="201"/>
        <end position="232"/>
    </location>
</feature>
<evidence type="ECO:0000256" key="1">
    <source>
        <dbReference type="SAM" id="MobiDB-lite"/>
    </source>
</evidence>